<dbReference type="AlphaFoldDB" id="A0A9P7AGX2"/>
<protein>
    <recommendedName>
        <fullName evidence="3">C2H2-type domain-containing protein</fullName>
    </recommendedName>
</protein>
<dbReference type="OrthoDB" id="3232986at2759"/>
<proteinExistence type="predicted"/>
<accession>A0A9P7AGX2</accession>
<dbReference type="RefSeq" id="XP_041156322.1">
    <property type="nucleotide sequence ID" value="XM_041307236.1"/>
</dbReference>
<sequence>MPARCPSCGKEFKDHTSVARHMSQPRSGCNTWLEDLIRLDSILPPSKDDPMVTDDLHELYTSSYETGEDMNMFDFGNEGEQEYGGRTQDRDAEVTDFFPEPPLAFEHGYTFLSLFESDENSVYRKTNLYYPFSSRREWQLAAWLLRSGLSMEKINSFLALEMIQDLHLSFHSARELRGQAESLPTGPRWKSQVIRTSHATKSPVILYWRDPIECISNLFNHPLFHIRMDFTSRKVYTTAQKLSRVYTEWMTADHAWEMQSALPHGATLIGTILSSDKTCITALTGDRVAHPLLLSIANIHMNMRLKSSSNTFGVLQDRLVHQCLDVVLEPLKVATREGVMLSDPTGRSRYCFTPLASYIADTPEAMMLACVSGKTSPVTMAMYKQFGDAFRHEPRTRATTLAQLDVVHSRADEDNIEAFFRESQKFRLNGVAKPFWSDWALADPDRFFTPESLHIIHKKFWDHDAQWLILAVGESEIDFRFSILQPTTGYRHFHEGISKLKQVTGRCHRDIQRSIIAVCADAAPPGVIVAVRALLHFHYLIQSPRINDDDIRRISAALDEFHANKDAIISTGVRRGEGRTVINNWYIPKLELMQSIVPSIRSSGITGQWSADVTEHAHITEIKNPARSSNNNNYDPQICRHLDRTDKCNRFELATSLLDREQSTEELEGVGEFADEDDETDGDVDDTPAGLPSGSQRPGQPRSITNYFAITNMLQQREMGSVPVPLRTFVVRRTAFHLAYEPSIRSVTLDEVAVKFGLPDLRPAMANFLHREVTYSNRVHSIGGPRRAGHNAELPFHKVQVWFKVRLQEMEFHDICDIRPAQTLNCAPPSDPWTLGRYDNVIIQTSTEHSWPASSLTGHSIAQIRLIMRPIGKNGTLWAWKDRFIAYVQRFNISSECDPTTQLHVLKRAKCSNGIRMGGVIPVSQLRAPVNLIPRFGAAADKRLTPYNSMEHATEFWLNYFWDKNTFFVLSS</sequence>
<evidence type="ECO:0000256" key="1">
    <source>
        <dbReference type="PROSITE-ProRule" id="PRU00042"/>
    </source>
</evidence>
<keyword evidence="1" id="KW-0479">Metal-binding</keyword>
<gene>
    <name evidence="4" type="ORF">HD556DRAFT_1447261</name>
</gene>
<dbReference type="InterPro" id="IPR013087">
    <property type="entry name" value="Znf_C2H2_type"/>
</dbReference>
<dbReference type="GeneID" id="64601000"/>
<dbReference type="GO" id="GO:0008270">
    <property type="term" value="F:zinc ion binding"/>
    <property type="evidence" value="ECO:0007669"/>
    <property type="project" value="UniProtKB-KW"/>
</dbReference>
<keyword evidence="1" id="KW-0862">Zinc</keyword>
<dbReference type="InterPro" id="IPR049233">
    <property type="entry name" value="DUF6830"/>
</dbReference>
<dbReference type="Pfam" id="PF20722">
    <property type="entry name" value="DUF6830"/>
    <property type="match status" value="1"/>
</dbReference>
<feature type="compositionally biased region" description="Acidic residues" evidence="2">
    <location>
        <begin position="664"/>
        <end position="686"/>
    </location>
</feature>
<reference evidence="4" key="1">
    <citation type="journal article" date="2020" name="New Phytol.">
        <title>Comparative genomics reveals dynamic genome evolution in host specialist ectomycorrhizal fungi.</title>
        <authorList>
            <person name="Lofgren L.A."/>
            <person name="Nguyen N.H."/>
            <person name="Vilgalys R."/>
            <person name="Ruytinx J."/>
            <person name="Liao H.L."/>
            <person name="Branco S."/>
            <person name="Kuo A."/>
            <person name="LaButti K."/>
            <person name="Lipzen A."/>
            <person name="Andreopoulos W."/>
            <person name="Pangilinan J."/>
            <person name="Riley R."/>
            <person name="Hundley H."/>
            <person name="Na H."/>
            <person name="Barry K."/>
            <person name="Grigoriev I.V."/>
            <person name="Stajich J.E."/>
            <person name="Kennedy P.G."/>
        </authorList>
    </citation>
    <scope>NUCLEOTIDE SEQUENCE</scope>
    <source>
        <strain evidence="4">S12</strain>
    </source>
</reference>
<keyword evidence="1" id="KW-0863">Zinc-finger</keyword>
<feature type="domain" description="C2H2-type" evidence="3">
    <location>
        <begin position="3"/>
        <end position="31"/>
    </location>
</feature>
<comment type="caution">
    <text evidence="4">The sequence shown here is derived from an EMBL/GenBank/DDBJ whole genome shotgun (WGS) entry which is preliminary data.</text>
</comment>
<evidence type="ECO:0000259" key="3">
    <source>
        <dbReference type="PROSITE" id="PS50157"/>
    </source>
</evidence>
<organism evidence="4 5">
    <name type="scientific">Suillus plorans</name>
    <dbReference type="NCBI Taxonomy" id="116603"/>
    <lineage>
        <taxon>Eukaryota</taxon>
        <taxon>Fungi</taxon>
        <taxon>Dikarya</taxon>
        <taxon>Basidiomycota</taxon>
        <taxon>Agaricomycotina</taxon>
        <taxon>Agaricomycetes</taxon>
        <taxon>Agaricomycetidae</taxon>
        <taxon>Boletales</taxon>
        <taxon>Suillineae</taxon>
        <taxon>Suillaceae</taxon>
        <taxon>Suillus</taxon>
    </lineage>
</organism>
<feature type="compositionally biased region" description="Polar residues" evidence="2">
    <location>
        <begin position="693"/>
        <end position="703"/>
    </location>
</feature>
<dbReference type="PROSITE" id="PS50157">
    <property type="entry name" value="ZINC_FINGER_C2H2_2"/>
    <property type="match status" value="1"/>
</dbReference>
<dbReference type="Proteomes" id="UP000719766">
    <property type="component" value="Unassembled WGS sequence"/>
</dbReference>
<evidence type="ECO:0000313" key="4">
    <source>
        <dbReference type="EMBL" id="KAG1789201.1"/>
    </source>
</evidence>
<name>A0A9P7AGX2_9AGAM</name>
<evidence type="ECO:0000313" key="5">
    <source>
        <dbReference type="Proteomes" id="UP000719766"/>
    </source>
</evidence>
<keyword evidence="5" id="KW-1185">Reference proteome</keyword>
<dbReference type="Pfam" id="PF18759">
    <property type="entry name" value="Plavaka"/>
    <property type="match status" value="2"/>
</dbReference>
<dbReference type="InterPro" id="IPR041078">
    <property type="entry name" value="Plavaka"/>
</dbReference>
<dbReference type="EMBL" id="JABBWE010000061">
    <property type="protein sequence ID" value="KAG1789201.1"/>
    <property type="molecule type" value="Genomic_DNA"/>
</dbReference>
<evidence type="ECO:0000256" key="2">
    <source>
        <dbReference type="SAM" id="MobiDB-lite"/>
    </source>
</evidence>
<feature type="region of interest" description="Disordered" evidence="2">
    <location>
        <begin position="661"/>
        <end position="703"/>
    </location>
</feature>